<organism evidence="1">
    <name type="scientific">mine drainage metagenome</name>
    <dbReference type="NCBI Taxonomy" id="410659"/>
    <lineage>
        <taxon>unclassified sequences</taxon>
        <taxon>metagenomes</taxon>
        <taxon>ecological metagenomes</taxon>
    </lineage>
</organism>
<accession>A0A1J5S939</accession>
<dbReference type="AlphaFoldDB" id="A0A1J5S939"/>
<name>A0A1J5S939_9ZZZZ</name>
<reference evidence="1" key="1">
    <citation type="submission" date="2016-10" db="EMBL/GenBank/DDBJ databases">
        <title>Sequence of Gallionella enrichment culture.</title>
        <authorList>
            <person name="Poehlein A."/>
            <person name="Muehling M."/>
            <person name="Daniel R."/>
        </authorList>
    </citation>
    <scope>NUCLEOTIDE SEQUENCE</scope>
</reference>
<sequence>MSDLNRRQFLSYMAVLPFSTLLAINSQAATHNTKSGGLQGVIHELSGDVFINKHIANQSSIILPGDTLSVAYGGRLVFSMGEDTYLLQEGSSLEVVSHNNVAVSGLRLLTGGLLSVFGKRKTTTKIYTRTAVIGIRGTGVYLNSQPEKLYFCTCYGKTDLHLGHHTEHIESSHHHALDITGATENTMTMNATQVIGHTDDDLRLLEHYSGRKPPFDA</sequence>
<protein>
    <submittedName>
        <fullName evidence="1">Uncharacterized protein</fullName>
    </submittedName>
</protein>
<comment type="caution">
    <text evidence="1">The sequence shown here is derived from an EMBL/GenBank/DDBJ whole genome shotgun (WGS) entry which is preliminary data.</text>
</comment>
<proteinExistence type="predicted"/>
<gene>
    <name evidence="1" type="ORF">GALL_133280</name>
</gene>
<evidence type="ECO:0000313" key="1">
    <source>
        <dbReference type="EMBL" id="OIR04658.1"/>
    </source>
</evidence>
<dbReference type="EMBL" id="MLJW01000056">
    <property type="protein sequence ID" value="OIR04658.1"/>
    <property type="molecule type" value="Genomic_DNA"/>
</dbReference>